<evidence type="ECO:0000313" key="1">
    <source>
        <dbReference type="EnsemblPlants" id="LPERR04G21930.1"/>
    </source>
</evidence>
<accession>A0A0D9W9X7</accession>
<evidence type="ECO:0000313" key="2">
    <source>
        <dbReference type="Proteomes" id="UP000032180"/>
    </source>
</evidence>
<sequence>MAASRSRGAASWCRGHLQERAMGGRQRAGLPATLRLDLAPLWADLAVGRLCAAACWTTPVRGEGRGSSDAEKAAVAAVWVCTEVAARLPAEAAVIVWECRGGSCGCKRRCGRLRRCLGDGRKATVKRPSVLWRWDSKAEAETTEAA</sequence>
<reference evidence="1 2" key="1">
    <citation type="submission" date="2012-08" db="EMBL/GenBank/DDBJ databases">
        <title>Oryza genome evolution.</title>
        <authorList>
            <person name="Wing R.A."/>
        </authorList>
    </citation>
    <scope>NUCLEOTIDE SEQUENCE</scope>
</reference>
<name>A0A0D9W9X7_9ORYZ</name>
<dbReference type="Gramene" id="LPERR04G21930.1">
    <property type="protein sequence ID" value="LPERR04G21930.1"/>
    <property type="gene ID" value="LPERR04G21930"/>
</dbReference>
<dbReference type="HOGENOM" id="CLU_1780130_0_0_1"/>
<dbReference type="AlphaFoldDB" id="A0A0D9W9X7"/>
<protein>
    <submittedName>
        <fullName evidence="1">Uncharacterized protein</fullName>
    </submittedName>
</protein>
<organism evidence="1 2">
    <name type="scientific">Leersia perrieri</name>
    <dbReference type="NCBI Taxonomy" id="77586"/>
    <lineage>
        <taxon>Eukaryota</taxon>
        <taxon>Viridiplantae</taxon>
        <taxon>Streptophyta</taxon>
        <taxon>Embryophyta</taxon>
        <taxon>Tracheophyta</taxon>
        <taxon>Spermatophyta</taxon>
        <taxon>Magnoliopsida</taxon>
        <taxon>Liliopsida</taxon>
        <taxon>Poales</taxon>
        <taxon>Poaceae</taxon>
        <taxon>BOP clade</taxon>
        <taxon>Oryzoideae</taxon>
        <taxon>Oryzeae</taxon>
        <taxon>Oryzinae</taxon>
        <taxon>Leersia</taxon>
    </lineage>
</organism>
<keyword evidence="2" id="KW-1185">Reference proteome</keyword>
<reference evidence="1" key="3">
    <citation type="submission" date="2015-04" db="UniProtKB">
        <authorList>
            <consortium name="EnsemblPlants"/>
        </authorList>
    </citation>
    <scope>IDENTIFICATION</scope>
</reference>
<dbReference type="Proteomes" id="UP000032180">
    <property type="component" value="Chromosome 4"/>
</dbReference>
<dbReference type="EnsemblPlants" id="LPERR04G21930.1">
    <property type="protein sequence ID" value="LPERR04G21930.1"/>
    <property type="gene ID" value="LPERR04G21930"/>
</dbReference>
<reference evidence="2" key="2">
    <citation type="submission" date="2013-12" db="EMBL/GenBank/DDBJ databases">
        <authorList>
            <person name="Yu Y."/>
            <person name="Lee S."/>
            <person name="de Baynast K."/>
            <person name="Wissotski M."/>
            <person name="Liu L."/>
            <person name="Talag J."/>
            <person name="Goicoechea J."/>
            <person name="Angelova A."/>
            <person name="Jetty R."/>
            <person name="Kudrna D."/>
            <person name="Golser W."/>
            <person name="Rivera L."/>
            <person name="Zhang J."/>
            <person name="Wing R."/>
        </authorList>
    </citation>
    <scope>NUCLEOTIDE SEQUENCE</scope>
</reference>
<proteinExistence type="predicted"/>